<feature type="transmembrane region" description="Helical" evidence="1">
    <location>
        <begin position="25"/>
        <end position="49"/>
    </location>
</feature>
<keyword evidence="1" id="KW-1133">Transmembrane helix</keyword>
<sequence length="142" mass="15860">RFYTTKLLQKCCPFLKRKSDNKKKLFLWFFRTSELVALVAVSSTLFLFLHTRDLSSKLKQMEVRLQPDDALTANQVSGESASSAVSAIIRNLKESGEVRMGSQVLFVPSPFVSSIPLTTPSFPSTCLPPSYTSRLKLHEASS</sequence>
<dbReference type="Proteomes" id="UP000504606">
    <property type="component" value="Unplaced"/>
</dbReference>
<evidence type="ECO:0000256" key="1">
    <source>
        <dbReference type="SAM" id="Phobius"/>
    </source>
</evidence>
<name>A0A9C6XVG9_FRAOC</name>
<feature type="non-terminal residue" evidence="3">
    <location>
        <position position="1"/>
    </location>
</feature>
<organism evidence="2 3">
    <name type="scientific">Frankliniella occidentalis</name>
    <name type="common">Western flower thrips</name>
    <name type="synonym">Euthrips occidentalis</name>
    <dbReference type="NCBI Taxonomy" id="133901"/>
    <lineage>
        <taxon>Eukaryota</taxon>
        <taxon>Metazoa</taxon>
        <taxon>Ecdysozoa</taxon>
        <taxon>Arthropoda</taxon>
        <taxon>Hexapoda</taxon>
        <taxon>Insecta</taxon>
        <taxon>Pterygota</taxon>
        <taxon>Neoptera</taxon>
        <taxon>Paraneoptera</taxon>
        <taxon>Thysanoptera</taxon>
        <taxon>Terebrantia</taxon>
        <taxon>Thripoidea</taxon>
        <taxon>Thripidae</taxon>
        <taxon>Frankliniella</taxon>
    </lineage>
</organism>
<dbReference type="AlphaFoldDB" id="A0A9C6XVG9"/>
<dbReference type="KEGG" id="foc:127752082"/>
<accession>A0A9C6XVG9</accession>
<proteinExistence type="predicted"/>
<evidence type="ECO:0000313" key="3">
    <source>
        <dbReference type="RefSeq" id="XP_052132598.1"/>
    </source>
</evidence>
<reference evidence="3" key="1">
    <citation type="submission" date="2025-08" db="UniProtKB">
        <authorList>
            <consortium name="RefSeq"/>
        </authorList>
    </citation>
    <scope>IDENTIFICATION</scope>
    <source>
        <tissue evidence="3">Whole organism</tissue>
    </source>
</reference>
<dbReference type="OrthoDB" id="10019582at2759"/>
<evidence type="ECO:0000313" key="2">
    <source>
        <dbReference type="Proteomes" id="UP000504606"/>
    </source>
</evidence>
<dbReference type="GeneID" id="127752082"/>
<keyword evidence="2" id="KW-1185">Reference proteome</keyword>
<gene>
    <name evidence="3" type="primary">LOC127752082</name>
</gene>
<dbReference type="RefSeq" id="XP_052132598.1">
    <property type="nucleotide sequence ID" value="XM_052276638.1"/>
</dbReference>
<keyword evidence="1" id="KW-0472">Membrane</keyword>
<protein>
    <submittedName>
        <fullName evidence="3">Uncharacterized protein LOC127752082</fullName>
    </submittedName>
</protein>
<keyword evidence="1" id="KW-0812">Transmembrane</keyword>